<reference evidence="1 2" key="1">
    <citation type="journal article" date="2019" name="Sci. Rep.">
        <title>Orb-weaving spider Araneus ventricosus genome elucidates the spidroin gene catalogue.</title>
        <authorList>
            <person name="Kono N."/>
            <person name="Nakamura H."/>
            <person name="Ohtoshi R."/>
            <person name="Moran D.A.P."/>
            <person name="Shinohara A."/>
            <person name="Yoshida Y."/>
            <person name="Fujiwara M."/>
            <person name="Mori M."/>
            <person name="Tomita M."/>
            <person name="Arakawa K."/>
        </authorList>
    </citation>
    <scope>NUCLEOTIDE SEQUENCE [LARGE SCALE GENOMIC DNA]</scope>
</reference>
<comment type="caution">
    <text evidence="1">The sequence shown here is derived from an EMBL/GenBank/DDBJ whole genome shotgun (WGS) entry which is preliminary data.</text>
</comment>
<sequence length="189" mass="21705">MVYSDAGRSKTCRFVQLSRSDFLTVTTPHNSYTRKYEDGSKKEVTRFEDPRLKSINLRKNPHHLASLYRNPPSCNADVFLNTNGIELKFSLGEHGMHHGGSMRGTSRIIEYLTRKRTKRGHFSDWTWKELTDKVKYSPEKGVITRSQIRAITVMVPHLLLLHSETLKLSWKHQPLTPVPNCPKGSSSIE</sequence>
<dbReference type="Proteomes" id="UP000499080">
    <property type="component" value="Unassembled WGS sequence"/>
</dbReference>
<gene>
    <name evidence="1" type="ORF">AVEN_223285_1</name>
</gene>
<evidence type="ECO:0000313" key="1">
    <source>
        <dbReference type="EMBL" id="GBN13960.1"/>
    </source>
</evidence>
<evidence type="ECO:0000313" key="2">
    <source>
        <dbReference type="Proteomes" id="UP000499080"/>
    </source>
</evidence>
<proteinExistence type="predicted"/>
<organism evidence="1 2">
    <name type="scientific">Araneus ventricosus</name>
    <name type="common">Orbweaver spider</name>
    <name type="synonym">Epeira ventricosa</name>
    <dbReference type="NCBI Taxonomy" id="182803"/>
    <lineage>
        <taxon>Eukaryota</taxon>
        <taxon>Metazoa</taxon>
        <taxon>Ecdysozoa</taxon>
        <taxon>Arthropoda</taxon>
        <taxon>Chelicerata</taxon>
        <taxon>Arachnida</taxon>
        <taxon>Araneae</taxon>
        <taxon>Araneomorphae</taxon>
        <taxon>Entelegynae</taxon>
        <taxon>Araneoidea</taxon>
        <taxon>Araneidae</taxon>
        <taxon>Araneus</taxon>
    </lineage>
</organism>
<keyword evidence="2" id="KW-1185">Reference proteome</keyword>
<accession>A0A4Y2LIE3</accession>
<dbReference type="OrthoDB" id="10272132at2759"/>
<dbReference type="EMBL" id="BGPR01005847">
    <property type="protein sequence ID" value="GBN13960.1"/>
    <property type="molecule type" value="Genomic_DNA"/>
</dbReference>
<dbReference type="AlphaFoldDB" id="A0A4Y2LIE3"/>
<protein>
    <submittedName>
        <fullName evidence="1">Uncharacterized protein</fullName>
    </submittedName>
</protein>
<name>A0A4Y2LIE3_ARAVE</name>